<sequence length="181" mass="21213">MAQIIREEELQGKYVNLREITLADAAFVVALRCSPKAKFLNPTKNDVDLQEQYIENYFKKNDEWYFIVEDKQGKALGTIRIHNAHDGEFGSISWIMSDDAKQEQTLEGKYLLKHYAYHVLGFNKDCFEVRKANKKVVQYHKFCGSRIVGETDIDYLFELTKDEFDSNKHKLLDLMEIYAKN</sequence>
<dbReference type="Proteomes" id="UP000188298">
    <property type="component" value="Chromosome"/>
</dbReference>
<dbReference type="GO" id="GO:0016747">
    <property type="term" value="F:acyltransferase activity, transferring groups other than amino-acyl groups"/>
    <property type="evidence" value="ECO:0007669"/>
    <property type="project" value="InterPro"/>
</dbReference>
<dbReference type="RefSeq" id="WP_077388726.1">
    <property type="nucleotide sequence ID" value="NZ_CP019645.1"/>
</dbReference>
<evidence type="ECO:0000259" key="1">
    <source>
        <dbReference type="Pfam" id="PF13302"/>
    </source>
</evidence>
<dbReference type="EMBL" id="CP019645">
    <property type="protein sequence ID" value="AQQ59769.1"/>
    <property type="molecule type" value="Genomic_DNA"/>
</dbReference>
<dbReference type="AlphaFoldDB" id="A0A1Q2LHC4"/>
<keyword evidence="2" id="KW-0808">Transferase</keyword>
<protein>
    <submittedName>
        <fullName evidence="2">Butyryltransferase</fullName>
    </submittedName>
</protein>
<evidence type="ECO:0000313" key="2">
    <source>
        <dbReference type="EMBL" id="AQQ59769.1"/>
    </source>
</evidence>
<dbReference type="KEGG" id="hbl:XJ32_06325"/>
<dbReference type="InterPro" id="IPR000182">
    <property type="entry name" value="GNAT_dom"/>
</dbReference>
<dbReference type="Gene3D" id="3.40.630.30">
    <property type="match status" value="1"/>
</dbReference>
<accession>A0A1Q2LHC4</accession>
<gene>
    <name evidence="2" type="ORF">XJ32_06325</name>
</gene>
<dbReference type="InterPro" id="IPR016181">
    <property type="entry name" value="Acyl_CoA_acyltransferase"/>
</dbReference>
<name>A0A1Q2LHC4_9HELI</name>
<reference evidence="2 3" key="1">
    <citation type="submission" date="2017-02" db="EMBL/GenBank/DDBJ databases">
        <title>Whole genome sequencing of Helicobacter bilis strain AAQJH.</title>
        <authorList>
            <person name="Conlan S."/>
            <person name="Thomas P.J."/>
            <person name="Mullikin J."/>
            <person name="Palmore T.N."/>
            <person name="Frank K.M."/>
            <person name="Segre J.A."/>
        </authorList>
    </citation>
    <scope>NUCLEOTIDE SEQUENCE [LARGE SCALE GENOMIC DNA]</scope>
    <source>
        <strain evidence="2 3">AAQJH</strain>
    </source>
</reference>
<dbReference type="Pfam" id="PF13302">
    <property type="entry name" value="Acetyltransf_3"/>
    <property type="match status" value="1"/>
</dbReference>
<dbReference type="SUPFAM" id="SSF55729">
    <property type="entry name" value="Acyl-CoA N-acyltransferases (Nat)"/>
    <property type="match status" value="1"/>
</dbReference>
<feature type="domain" description="N-acetyltransferase" evidence="1">
    <location>
        <begin position="16"/>
        <end position="144"/>
    </location>
</feature>
<proteinExistence type="predicted"/>
<organism evidence="2 3">
    <name type="scientific">Helicobacter bilis</name>
    <dbReference type="NCBI Taxonomy" id="37372"/>
    <lineage>
        <taxon>Bacteria</taxon>
        <taxon>Pseudomonadati</taxon>
        <taxon>Campylobacterota</taxon>
        <taxon>Epsilonproteobacteria</taxon>
        <taxon>Campylobacterales</taxon>
        <taxon>Helicobacteraceae</taxon>
        <taxon>Helicobacter</taxon>
    </lineage>
</organism>
<evidence type="ECO:0000313" key="3">
    <source>
        <dbReference type="Proteomes" id="UP000188298"/>
    </source>
</evidence>